<dbReference type="Proteomes" id="UP000001861">
    <property type="component" value="Unassembled WGS sequence"/>
</dbReference>
<comment type="caution">
    <text evidence="2">The sequence shown here is derived from an EMBL/GenBank/DDBJ whole genome shotgun (WGS) entry which is preliminary data.</text>
</comment>
<dbReference type="eggNOG" id="ENOG502RBQX">
    <property type="taxonomic scope" value="Eukaryota"/>
</dbReference>
<dbReference type="InParanoid" id="A8N7C1"/>
<accession>A8N7C1</accession>
<dbReference type="OMA" id="GYFRESH"/>
<feature type="compositionally biased region" description="Polar residues" evidence="1">
    <location>
        <begin position="523"/>
        <end position="535"/>
    </location>
</feature>
<feature type="compositionally biased region" description="Polar residues" evidence="1">
    <location>
        <begin position="591"/>
        <end position="601"/>
    </location>
</feature>
<protein>
    <submittedName>
        <fullName evidence="2">Uncharacterized protein</fullName>
    </submittedName>
</protein>
<feature type="compositionally biased region" description="Polar residues" evidence="1">
    <location>
        <begin position="388"/>
        <end position="404"/>
    </location>
</feature>
<feature type="compositionally biased region" description="Polar residues" evidence="1">
    <location>
        <begin position="370"/>
        <end position="379"/>
    </location>
</feature>
<evidence type="ECO:0000313" key="2">
    <source>
        <dbReference type="EMBL" id="EAU91096.2"/>
    </source>
</evidence>
<feature type="region of interest" description="Disordered" evidence="1">
    <location>
        <begin position="861"/>
        <end position="941"/>
    </location>
</feature>
<feature type="compositionally biased region" description="Low complexity" evidence="1">
    <location>
        <begin position="823"/>
        <end position="832"/>
    </location>
</feature>
<feature type="region of interest" description="Disordered" evidence="1">
    <location>
        <begin position="794"/>
        <end position="835"/>
    </location>
</feature>
<dbReference type="VEuPathDB" id="FungiDB:CC1G_03264"/>
<feature type="region of interest" description="Disordered" evidence="1">
    <location>
        <begin position="1"/>
        <end position="47"/>
    </location>
</feature>
<feature type="region of interest" description="Disordered" evidence="1">
    <location>
        <begin position="80"/>
        <end position="99"/>
    </location>
</feature>
<keyword evidence="3" id="KW-1185">Reference proteome</keyword>
<dbReference type="GeneID" id="6007172"/>
<feature type="region of interest" description="Disordered" evidence="1">
    <location>
        <begin position="429"/>
        <end position="487"/>
    </location>
</feature>
<dbReference type="STRING" id="240176.A8N7C1"/>
<feature type="compositionally biased region" description="Low complexity" evidence="1">
    <location>
        <begin position="708"/>
        <end position="734"/>
    </location>
</feature>
<feature type="compositionally biased region" description="Polar residues" evidence="1">
    <location>
        <begin position="794"/>
        <end position="810"/>
    </location>
</feature>
<evidence type="ECO:0000256" key="1">
    <source>
        <dbReference type="SAM" id="MobiDB-lite"/>
    </source>
</evidence>
<feature type="compositionally biased region" description="Basic and acidic residues" evidence="1">
    <location>
        <begin position="887"/>
        <end position="903"/>
    </location>
</feature>
<feature type="region of interest" description="Disordered" evidence="1">
    <location>
        <begin position="584"/>
        <end position="740"/>
    </location>
</feature>
<feature type="region of interest" description="Disordered" evidence="1">
    <location>
        <begin position="513"/>
        <end position="571"/>
    </location>
</feature>
<feature type="compositionally biased region" description="Low complexity" evidence="1">
    <location>
        <begin position="669"/>
        <end position="688"/>
    </location>
</feature>
<dbReference type="AlphaFoldDB" id="A8N7C1"/>
<proteinExistence type="predicted"/>
<feature type="compositionally biased region" description="Low complexity" evidence="1">
    <location>
        <begin position="22"/>
        <end position="46"/>
    </location>
</feature>
<feature type="compositionally biased region" description="Polar residues" evidence="1">
    <location>
        <begin position="337"/>
        <end position="348"/>
    </location>
</feature>
<feature type="region of interest" description="Disordered" evidence="1">
    <location>
        <begin position="314"/>
        <end position="415"/>
    </location>
</feature>
<reference evidence="2 3" key="1">
    <citation type="journal article" date="2010" name="Proc. Natl. Acad. Sci. U.S.A.">
        <title>Insights into evolution of multicellular fungi from the assembled chromosomes of the mushroom Coprinopsis cinerea (Coprinus cinereus).</title>
        <authorList>
            <person name="Stajich J.E."/>
            <person name="Wilke S.K."/>
            <person name="Ahren D."/>
            <person name="Au C.H."/>
            <person name="Birren B.W."/>
            <person name="Borodovsky M."/>
            <person name="Burns C."/>
            <person name="Canback B."/>
            <person name="Casselton L.A."/>
            <person name="Cheng C.K."/>
            <person name="Deng J."/>
            <person name="Dietrich F.S."/>
            <person name="Fargo D.C."/>
            <person name="Farman M.L."/>
            <person name="Gathman A.C."/>
            <person name="Goldberg J."/>
            <person name="Guigo R."/>
            <person name="Hoegger P.J."/>
            <person name="Hooker J.B."/>
            <person name="Huggins A."/>
            <person name="James T.Y."/>
            <person name="Kamada T."/>
            <person name="Kilaru S."/>
            <person name="Kodira C."/>
            <person name="Kues U."/>
            <person name="Kupfer D."/>
            <person name="Kwan H.S."/>
            <person name="Lomsadze A."/>
            <person name="Li W."/>
            <person name="Lilly W.W."/>
            <person name="Ma L.J."/>
            <person name="Mackey A.J."/>
            <person name="Manning G."/>
            <person name="Martin F."/>
            <person name="Muraguchi H."/>
            <person name="Natvig D.O."/>
            <person name="Palmerini H."/>
            <person name="Ramesh M.A."/>
            <person name="Rehmeyer C.J."/>
            <person name="Roe B.A."/>
            <person name="Shenoy N."/>
            <person name="Stanke M."/>
            <person name="Ter-Hovhannisyan V."/>
            <person name="Tunlid A."/>
            <person name="Velagapudi R."/>
            <person name="Vision T.J."/>
            <person name="Zeng Q."/>
            <person name="Zolan M.E."/>
            <person name="Pukkila P.J."/>
        </authorList>
    </citation>
    <scope>NUCLEOTIDE SEQUENCE [LARGE SCALE GENOMIC DNA]</scope>
    <source>
        <strain evidence="3">Okayama-7 / 130 / ATCC MYA-4618 / FGSC 9003</strain>
    </source>
</reference>
<dbReference type="EMBL" id="AACS02000003">
    <property type="protein sequence ID" value="EAU91096.2"/>
    <property type="molecule type" value="Genomic_DNA"/>
</dbReference>
<feature type="compositionally biased region" description="Polar residues" evidence="1">
    <location>
        <begin position="431"/>
        <end position="441"/>
    </location>
</feature>
<sequence length="941" mass="101186">MNSSYSVVDLYTTEPSLRRGSGDSSGDSDGCLTPADLSPSSPSLDSIKSTASYDGSVFSEGPAILDIPVELIEELTKGAATTPVGSRQHRRSSADDQHKRQLLELKRRIESLEEENEILKDYTVSVILEKERASEDLASLRINYYEELGASKAIRRQLDQMHTELIDANKKLAEAERFILDLVDLKLGIPVLQRLSQSTDNPRISAGSFLRSIQETLENTRASWLEHLPALEGSRTLDHYLCALNLTINARKELRENHRVSQFWKLLAKSDPNLANTVTPSSSELEKMDAADSSTARMQVLDELIGQLKEDVARKRDSGCFTPPTQKSDIDCPPSTTPSNEAASSSTLPLPEEVDPAAPIDRHERPATPPSSTMSQSPIDSPPRLLDRSSQIPQRSPGRTTKLPSTRRKGSSIIHDRLPSLAALAERLADSQASADGSQPTVEPEVTMSAEASSTRRTVKGVSFPPASSRKNRRPGHILNDSDDAGPSPLLACQALISLERICAAFSSTSLGSLEMTEESRSQGRSSTLPSSSSAEVIRPEDDAGENLTSVGASPSAAELHPVKTVDPTTPTTFKSVRWAVPLSPDHDGTLSPSPSDADTNSSVSNGPSPPPQSRGRRRSLSSPTPVRRGFMGDNAKSTLARSIQVLKPRPNLPAPSTPRKSSLPVVQPRSTSPRTTNSSWSSQGSSASRRKGSSESNTPPRIPPRSPLRQPSPSSRKTATVTPADAATSASSSKMVTSTPSDIVKLTSLPPNSPTKSHVPVKVYDYTKPVMPLKVVKKTAGLKENVGVKAGNVTSPITPLQPKSDTKPPSESVDGQVKKPKPTGTTIIPPIRTSSLRPPKLVQATLRQARVGPLQVIRQNRPNPAEPITSPVAIASEQDLSTGAGRRKESPPSSRKAKETVKIPKGFTIDPSVSSPLTKLRLTVTPPGSLIRPVSKPRQR</sequence>
<dbReference type="RefSeq" id="XP_001830727.2">
    <property type="nucleotide sequence ID" value="XM_001830675.2"/>
</dbReference>
<dbReference type="OrthoDB" id="2798624at2759"/>
<organism evidence="2 3">
    <name type="scientific">Coprinopsis cinerea (strain Okayama-7 / 130 / ATCC MYA-4618 / FGSC 9003)</name>
    <name type="common">Inky cap fungus</name>
    <name type="synonym">Hormographiella aspergillata</name>
    <dbReference type="NCBI Taxonomy" id="240176"/>
    <lineage>
        <taxon>Eukaryota</taxon>
        <taxon>Fungi</taxon>
        <taxon>Dikarya</taxon>
        <taxon>Basidiomycota</taxon>
        <taxon>Agaricomycotina</taxon>
        <taxon>Agaricomycetes</taxon>
        <taxon>Agaricomycetidae</taxon>
        <taxon>Agaricales</taxon>
        <taxon>Agaricineae</taxon>
        <taxon>Psathyrellaceae</taxon>
        <taxon>Coprinopsis</taxon>
    </lineage>
</organism>
<gene>
    <name evidence="2" type="ORF">CC1G_03264</name>
</gene>
<evidence type="ECO:0000313" key="3">
    <source>
        <dbReference type="Proteomes" id="UP000001861"/>
    </source>
</evidence>
<dbReference type="HOGENOM" id="CLU_311905_0_0_1"/>
<dbReference type="KEGG" id="cci:CC1G_03264"/>
<name>A8N7C1_COPC7</name>